<dbReference type="AlphaFoldDB" id="A0A368U979"/>
<proteinExistence type="predicted"/>
<name>A0A368U979_9GAMM</name>
<keyword evidence="2" id="KW-1185">Reference proteome</keyword>
<evidence type="ECO:0000313" key="1">
    <source>
        <dbReference type="EMBL" id="RCV93769.1"/>
    </source>
</evidence>
<accession>A0A368U979</accession>
<reference evidence="1 2" key="1">
    <citation type="submission" date="2018-07" db="EMBL/GenBank/DDBJ databases">
        <title>Halomonas rutogse sp. nov., isolated from Lake TangqianCo on Tibetan Plateau.</title>
        <authorList>
            <person name="Lu H."/>
            <person name="Xing P."/>
            <person name="Wu Q."/>
        </authorList>
    </citation>
    <scope>NUCLEOTIDE SEQUENCE [LARGE SCALE GENOMIC DNA]</scope>
    <source>
        <strain evidence="1 2">TQ8S</strain>
    </source>
</reference>
<comment type="caution">
    <text evidence="1">The sequence shown here is derived from an EMBL/GenBank/DDBJ whole genome shotgun (WGS) entry which is preliminary data.</text>
</comment>
<dbReference type="RefSeq" id="WP_114485097.1">
    <property type="nucleotide sequence ID" value="NZ_CBCSHM010000007.1"/>
</dbReference>
<protein>
    <submittedName>
        <fullName evidence="1">Uncharacterized protein</fullName>
    </submittedName>
</protein>
<organism evidence="1 2">
    <name type="scientific">Vreelandella rituensis</name>
    <dbReference type="NCBI Taxonomy" id="2282306"/>
    <lineage>
        <taxon>Bacteria</taxon>
        <taxon>Pseudomonadati</taxon>
        <taxon>Pseudomonadota</taxon>
        <taxon>Gammaproteobacteria</taxon>
        <taxon>Oceanospirillales</taxon>
        <taxon>Halomonadaceae</taxon>
        <taxon>Vreelandella</taxon>
    </lineage>
</organism>
<evidence type="ECO:0000313" key="2">
    <source>
        <dbReference type="Proteomes" id="UP000253204"/>
    </source>
</evidence>
<sequence length="256" mass="28055">MNIQSPVDFFHAHLGQYLVPDASPRNSTAPSLPTRTKAAREAGLAAADLPVKRVGTGMPVYYIVTPSHAWFLSNTAAPSSERVTAVRIDDDEGRAAIKGNQYLAHWLYHEAPLDQPFLIGNVEKASPIAAMAISLPPTRIIFCTTGKYGRLVLNLLDFREDVATVRASGIPWETLRKANLLKEKVRQSAKGILAPQEEVTARKEIGKLRKKHPELLATLKALHAKPGSGEATLLHWFFQEGNYYGQVIKAAQQAAS</sequence>
<dbReference type="OrthoDB" id="9830253at2"/>
<dbReference type="EMBL" id="QPIJ01000001">
    <property type="protein sequence ID" value="RCV93769.1"/>
    <property type="molecule type" value="Genomic_DNA"/>
</dbReference>
<dbReference type="Proteomes" id="UP000253204">
    <property type="component" value="Unassembled WGS sequence"/>
</dbReference>
<gene>
    <name evidence="1" type="ORF">DU506_01030</name>
</gene>